<dbReference type="InterPro" id="IPR045179">
    <property type="entry name" value="YgfZ/GcvT"/>
</dbReference>
<dbReference type="OrthoDB" id="9796287at2"/>
<dbReference type="GO" id="GO:0016226">
    <property type="term" value="P:iron-sulfur cluster assembly"/>
    <property type="evidence" value="ECO:0007669"/>
    <property type="project" value="TreeGrafter"/>
</dbReference>
<evidence type="ECO:0000256" key="1">
    <source>
        <dbReference type="ARBA" id="ARBA00022946"/>
    </source>
</evidence>
<organism evidence="4 5">
    <name type="scientific">Methylosinus sporium</name>
    <dbReference type="NCBI Taxonomy" id="428"/>
    <lineage>
        <taxon>Bacteria</taxon>
        <taxon>Pseudomonadati</taxon>
        <taxon>Pseudomonadota</taxon>
        <taxon>Alphaproteobacteria</taxon>
        <taxon>Hyphomicrobiales</taxon>
        <taxon>Methylocystaceae</taxon>
        <taxon>Methylosinus</taxon>
    </lineage>
</organism>
<dbReference type="SUPFAM" id="SSF103025">
    <property type="entry name" value="Folate-binding domain"/>
    <property type="match status" value="1"/>
</dbReference>
<gene>
    <name evidence="4" type="ORF">C5689_05060</name>
</gene>
<accession>A0A2U1STA5</accession>
<name>A0A2U1STA5_METSR</name>
<dbReference type="Gene3D" id="2.40.30.160">
    <property type="match status" value="1"/>
</dbReference>
<evidence type="ECO:0000259" key="3">
    <source>
        <dbReference type="Pfam" id="PF25455"/>
    </source>
</evidence>
<dbReference type="PANTHER" id="PTHR22602">
    <property type="entry name" value="TRANSFERASE CAF17, MITOCHONDRIAL-RELATED"/>
    <property type="match status" value="1"/>
</dbReference>
<comment type="caution">
    <text evidence="4">The sequence shown here is derived from an EMBL/GenBank/DDBJ whole genome shotgun (WGS) entry which is preliminary data.</text>
</comment>
<keyword evidence="5" id="KW-1185">Reference proteome</keyword>
<keyword evidence="1" id="KW-0809">Transit peptide</keyword>
<dbReference type="PIRSF" id="PIRSF006487">
    <property type="entry name" value="GcvT"/>
    <property type="match status" value="1"/>
</dbReference>
<evidence type="ECO:0000259" key="2">
    <source>
        <dbReference type="Pfam" id="PF01571"/>
    </source>
</evidence>
<dbReference type="Proteomes" id="UP000245137">
    <property type="component" value="Unassembled WGS sequence"/>
</dbReference>
<dbReference type="InterPro" id="IPR057460">
    <property type="entry name" value="CAF17_C"/>
</dbReference>
<protein>
    <submittedName>
        <fullName evidence="4">Folate-binding protein</fullName>
    </submittedName>
</protein>
<evidence type="ECO:0000313" key="4">
    <source>
        <dbReference type="EMBL" id="PWB94823.1"/>
    </source>
</evidence>
<dbReference type="Pfam" id="PF25455">
    <property type="entry name" value="Beta-barrel_CAF17_C"/>
    <property type="match status" value="1"/>
</dbReference>
<dbReference type="AlphaFoldDB" id="A0A2U1STA5"/>
<evidence type="ECO:0000313" key="5">
    <source>
        <dbReference type="Proteomes" id="UP000245137"/>
    </source>
</evidence>
<feature type="domain" description="GCVT N-terminal" evidence="2">
    <location>
        <begin position="11"/>
        <end position="153"/>
    </location>
</feature>
<dbReference type="InterPro" id="IPR017703">
    <property type="entry name" value="YgfZ/GCV_T_CS"/>
</dbReference>
<feature type="domain" description="CAF17 C-terminal" evidence="3">
    <location>
        <begin position="210"/>
        <end position="275"/>
    </location>
</feature>
<dbReference type="Pfam" id="PF01571">
    <property type="entry name" value="GCV_T"/>
    <property type="match status" value="1"/>
</dbReference>
<dbReference type="EMBL" id="PUIV01000005">
    <property type="protein sequence ID" value="PWB94823.1"/>
    <property type="molecule type" value="Genomic_DNA"/>
</dbReference>
<dbReference type="RefSeq" id="WP_108916195.1">
    <property type="nucleotide sequence ID" value="NZ_BGJY01000005.1"/>
</dbReference>
<dbReference type="NCBIfam" id="TIGR03317">
    <property type="entry name" value="ygfZ_signature"/>
    <property type="match status" value="1"/>
</dbReference>
<reference evidence="4 5" key="1">
    <citation type="journal article" date="2018" name="Appl. Microbiol. Biotechnol.">
        <title>Co-cultivation of the strictly anaerobic methanogen Methanosarcina barkeri with aerobic methanotrophs in an oxygen-limited membrane bioreactor.</title>
        <authorList>
            <person name="In 't Zandt M.H."/>
            <person name="van den Bosch T.J.M."/>
            <person name="Rijkers R."/>
            <person name="van Kessel M.A.H.J."/>
            <person name="Jetten M.S.M."/>
            <person name="Welte C.U."/>
        </authorList>
    </citation>
    <scope>NUCLEOTIDE SEQUENCE [LARGE SCALE GENOMIC DNA]</scope>
    <source>
        <strain evidence="4 5">DSM 17706</strain>
    </source>
</reference>
<dbReference type="InterPro" id="IPR027266">
    <property type="entry name" value="TrmE/GcvT-like"/>
</dbReference>
<dbReference type="PANTHER" id="PTHR22602:SF0">
    <property type="entry name" value="TRANSFERASE CAF17, MITOCHONDRIAL-RELATED"/>
    <property type="match status" value="1"/>
</dbReference>
<dbReference type="InterPro" id="IPR006222">
    <property type="entry name" value="GCVT_N"/>
</dbReference>
<proteinExistence type="predicted"/>
<sequence length="280" mass="29389">MTSATLLSDRGVVEVAGPDAAKYLHGILTQNVKTIEAGELRFAALLTPQGKIIVDFFIFARAGEEGLVLLLDCASNMVETLLDRLKFYKLRAAVTITDRSADYASVAFPEATAKPAIDAIALSPDPRAESLGWRGLVTREIAGTLATAPRDAYDAKRIAAAAPEGGLDFVYGDAFPHEANMDRLAGVDFKKGCFLGQEVVSRMKHRGPVRKRVATFHAEGAAPAPGTTIKAGEVEIGVTGSAVGGEGLALIRLDRLADAKAGGSTPLANGVPLEFTVVEG</sequence>
<dbReference type="Gene3D" id="3.30.1360.120">
    <property type="entry name" value="Probable tRNA modification gtpase trme, domain 1"/>
    <property type="match status" value="1"/>
</dbReference>